<dbReference type="AlphaFoldDB" id="A0A8J2UCG3"/>
<dbReference type="PANTHER" id="PTHR48111">
    <property type="entry name" value="REGULATOR OF RPOS"/>
    <property type="match status" value="1"/>
</dbReference>
<dbReference type="EMBL" id="BMJC01000002">
    <property type="protein sequence ID" value="GGA95564.1"/>
    <property type="molecule type" value="Genomic_DNA"/>
</dbReference>
<organism evidence="5 6">
    <name type="scientific">Puia dinghuensis</name>
    <dbReference type="NCBI Taxonomy" id="1792502"/>
    <lineage>
        <taxon>Bacteria</taxon>
        <taxon>Pseudomonadati</taxon>
        <taxon>Bacteroidota</taxon>
        <taxon>Chitinophagia</taxon>
        <taxon>Chitinophagales</taxon>
        <taxon>Chitinophagaceae</taxon>
        <taxon>Puia</taxon>
    </lineage>
</organism>
<dbReference type="InterPro" id="IPR007492">
    <property type="entry name" value="LytTR_DNA-bd_dom"/>
</dbReference>
<dbReference type="InterPro" id="IPR039420">
    <property type="entry name" value="WalR-like"/>
</dbReference>
<dbReference type="GO" id="GO:0000976">
    <property type="term" value="F:transcription cis-regulatory region binding"/>
    <property type="evidence" value="ECO:0007669"/>
    <property type="project" value="TreeGrafter"/>
</dbReference>
<dbReference type="InterPro" id="IPR011006">
    <property type="entry name" value="CheY-like_superfamily"/>
</dbReference>
<evidence type="ECO:0000256" key="2">
    <source>
        <dbReference type="PROSITE-ProRule" id="PRU00169"/>
    </source>
</evidence>
<evidence type="ECO:0000313" key="6">
    <source>
        <dbReference type="Proteomes" id="UP000607559"/>
    </source>
</evidence>
<feature type="domain" description="HTH LytTR-type" evidence="4">
    <location>
        <begin position="130"/>
        <end position="234"/>
    </location>
</feature>
<dbReference type="Proteomes" id="UP000607559">
    <property type="component" value="Unassembled WGS sequence"/>
</dbReference>
<dbReference type="PROSITE" id="PS50110">
    <property type="entry name" value="RESPONSE_REGULATORY"/>
    <property type="match status" value="1"/>
</dbReference>
<protein>
    <submittedName>
        <fullName evidence="5">DNA-binding response regulator</fullName>
    </submittedName>
</protein>
<name>A0A8J2UCG3_9BACT</name>
<keyword evidence="1 5" id="KW-0238">DNA-binding</keyword>
<reference evidence="5" key="1">
    <citation type="journal article" date="2014" name="Int. J. Syst. Evol. Microbiol.">
        <title>Complete genome sequence of Corynebacterium casei LMG S-19264T (=DSM 44701T), isolated from a smear-ripened cheese.</title>
        <authorList>
            <consortium name="US DOE Joint Genome Institute (JGI-PGF)"/>
            <person name="Walter F."/>
            <person name="Albersmeier A."/>
            <person name="Kalinowski J."/>
            <person name="Ruckert C."/>
        </authorList>
    </citation>
    <scope>NUCLEOTIDE SEQUENCE</scope>
    <source>
        <strain evidence="5">CGMCC 1.15448</strain>
    </source>
</reference>
<evidence type="ECO:0000259" key="3">
    <source>
        <dbReference type="PROSITE" id="PS50110"/>
    </source>
</evidence>
<dbReference type="Gene3D" id="2.40.50.1020">
    <property type="entry name" value="LytTr DNA-binding domain"/>
    <property type="match status" value="1"/>
</dbReference>
<dbReference type="GO" id="GO:0032993">
    <property type="term" value="C:protein-DNA complex"/>
    <property type="evidence" value="ECO:0007669"/>
    <property type="project" value="TreeGrafter"/>
</dbReference>
<dbReference type="PANTHER" id="PTHR48111:SF69">
    <property type="entry name" value="RESPONSE REGULATOR RECEIVER"/>
    <property type="match status" value="1"/>
</dbReference>
<keyword evidence="2" id="KW-0597">Phosphoprotein</keyword>
<evidence type="ECO:0000256" key="1">
    <source>
        <dbReference type="ARBA" id="ARBA00023125"/>
    </source>
</evidence>
<gene>
    <name evidence="5" type="ORF">GCM10011511_18610</name>
</gene>
<dbReference type="GO" id="GO:0000156">
    <property type="term" value="F:phosphorelay response regulator activity"/>
    <property type="evidence" value="ECO:0007669"/>
    <property type="project" value="TreeGrafter"/>
</dbReference>
<dbReference type="Pfam" id="PF00072">
    <property type="entry name" value="Response_reg"/>
    <property type="match status" value="1"/>
</dbReference>
<dbReference type="SMART" id="SM00850">
    <property type="entry name" value="LytTR"/>
    <property type="match status" value="1"/>
</dbReference>
<dbReference type="RefSeq" id="WP_188930871.1">
    <property type="nucleotide sequence ID" value="NZ_BMJC01000002.1"/>
</dbReference>
<comment type="caution">
    <text evidence="5">The sequence shown here is derived from an EMBL/GenBank/DDBJ whole genome shotgun (WGS) entry which is preliminary data.</text>
</comment>
<accession>A0A8J2UCG3</accession>
<feature type="domain" description="Response regulatory" evidence="3">
    <location>
        <begin position="2"/>
        <end position="115"/>
    </location>
</feature>
<dbReference type="PROSITE" id="PS50930">
    <property type="entry name" value="HTH_LYTTR"/>
    <property type="match status" value="1"/>
</dbReference>
<evidence type="ECO:0000313" key="5">
    <source>
        <dbReference type="EMBL" id="GGA95564.1"/>
    </source>
</evidence>
<feature type="modified residue" description="4-aspartylphosphate" evidence="2">
    <location>
        <position position="55"/>
    </location>
</feature>
<dbReference type="SUPFAM" id="SSF52172">
    <property type="entry name" value="CheY-like"/>
    <property type="match status" value="1"/>
</dbReference>
<reference evidence="5" key="2">
    <citation type="submission" date="2020-09" db="EMBL/GenBank/DDBJ databases">
        <authorList>
            <person name="Sun Q."/>
            <person name="Zhou Y."/>
        </authorList>
    </citation>
    <scope>NUCLEOTIDE SEQUENCE</scope>
    <source>
        <strain evidence="5">CGMCC 1.15448</strain>
    </source>
</reference>
<keyword evidence="6" id="KW-1185">Reference proteome</keyword>
<dbReference type="Gene3D" id="3.40.50.2300">
    <property type="match status" value="1"/>
</dbReference>
<proteinExistence type="predicted"/>
<dbReference type="InterPro" id="IPR001789">
    <property type="entry name" value="Sig_transdc_resp-reg_receiver"/>
</dbReference>
<evidence type="ECO:0000259" key="4">
    <source>
        <dbReference type="PROSITE" id="PS50930"/>
    </source>
</evidence>
<dbReference type="GO" id="GO:0005829">
    <property type="term" value="C:cytosol"/>
    <property type="evidence" value="ECO:0007669"/>
    <property type="project" value="TreeGrafter"/>
</dbReference>
<sequence length="237" mass="26405">MKIVIIEDEPLTARDLAACIVAAEPSAEIVASLASVGEATAWFARHEAPDLIFSDIQLGDGKSFVVFERLMQLVPVIFCTAYDAYALEAFRAAGIDYILKPFDEKSVGSALEKFRALRGAPAVSRGTGAILVFYKEKILPVKVGDIALFYLQNELVRLVTFEKKEYIVNKPLEELEGLAGGAFYRVNRQFLVNRQAIKDVSQYFGRKLLVNLCFLWEEKITVGRLKVNDFLGWLSGS</sequence>
<dbReference type="Pfam" id="PF04397">
    <property type="entry name" value="LytTR"/>
    <property type="match status" value="1"/>
</dbReference>
<dbReference type="GO" id="GO:0006355">
    <property type="term" value="P:regulation of DNA-templated transcription"/>
    <property type="evidence" value="ECO:0007669"/>
    <property type="project" value="TreeGrafter"/>
</dbReference>
<dbReference type="SMART" id="SM00448">
    <property type="entry name" value="REC"/>
    <property type="match status" value="1"/>
</dbReference>